<dbReference type="Proteomes" id="UP000324897">
    <property type="component" value="Unassembled WGS sequence"/>
</dbReference>
<protein>
    <submittedName>
        <fullName evidence="1">Uncharacterized protein</fullName>
    </submittedName>
</protein>
<dbReference type="Gramene" id="TVU42579">
    <property type="protein sequence ID" value="TVU42579"/>
    <property type="gene ID" value="EJB05_08996"/>
</dbReference>
<dbReference type="Gene3D" id="2.60.210.10">
    <property type="entry name" value="Apoptosis, Tumor Necrosis Factor Receptor Associated Protein 2, Chain A"/>
    <property type="match status" value="1"/>
</dbReference>
<evidence type="ECO:0000313" key="1">
    <source>
        <dbReference type="EMBL" id="TVU42566.1"/>
    </source>
</evidence>
<dbReference type="EMBL" id="RWGY01000005">
    <property type="protein sequence ID" value="TVU42566.1"/>
    <property type="molecule type" value="Genomic_DNA"/>
</dbReference>
<organism evidence="1 3">
    <name type="scientific">Eragrostis curvula</name>
    <name type="common">weeping love grass</name>
    <dbReference type="NCBI Taxonomy" id="38414"/>
    <lineage>
        <taxon>Eukaryota</taxon>
        <taxon>Viridiplantae</taxon>
        <taxon>Streptophyta</taxon>
        <taxon>Embryophyta</taxon>
        <taxon>Tracheophyta</taxon>
        <taxon>Spermatophyta</taxon>
        <taxon>Magnoliopsida</taxon>
        <taxon>Liliopsida</taxon>
        <taxon>Poales</taxon>
        <taxon>Poaceae</taxon>
        <taxon>PACMAD clade</taxon>
        <taxon>Chloridoideae</taxon>
        <taxon>Eragrostideae</taxon>
        <taxon>Eragrostidinae</taxon>
        <taxon>Eragrostis</taxon>
    </lineage>
</organism>
<dbReference type="AlphaFoldDB" id="A0A5J9W3R9"/>
<keyword evidence="3" id="KW-1185">Reference proteome</keyword>
<accession>A0A5J9W3R9</accession>
<comment type="caution">
    <text evidence="1">The sequence shown here is derived from an EMBL/GenBank/DDBJ whole genome shotgun (WGS) entry which is preliminary data.</text>
</comment>
<name>A0A5J9W3R9_9POAL</name>
<evidence type="ECO:0000313" key="2">
    <source>
        <dbReference type="EMBL" id="TVU42579.1"/>
    </source>
</evidence>
<dbReference type="SUPFAM" id="SSF49599">
    <property type="entry name" value="TRAF domain-like"/>
    <property type="match status" value="1"/>
</dbReference>
<sequence length="103" mass="12069">KNGSILSAHVKFNIENYKTRKTLAYATFVRSPTFMTLRYFPDGVTEEIEGHVSVALELMTANEPAWTLKVQHLPIRQKRSAWVSWTTVVQFNNENRFLFHWPE</sequence>
<dbReference type="Gramene" id="TVU42566">
    <property type="protein sequence ID" value="TVU42566"/>
    <property type="gene ID" value="EJB05_08982"/>
</dbReference>
<proteinExistence type="predicted"/>
<dbReference type="EMBL" id="RWGY01000005">
    <property type="protein sequence ID" value="TVU42579.1"/>
    <property type="molecule type" value="Genomic_DNA"/>
</dbReference>
<dbReference type="InterPro" id="IPR008974">
    <property type="entry name" value="TRAF-like"/>
</dbReference>
<gene>
    <name evidence="1" type="ORF">EJB05_08982</name>
    <name evidence="2" type="ORF">EJB05_08996</name>
</gene>
<feature type="non-terminal residue" evidence="1">
    <location>
        <position position="1"/>
    </location>
</feature>
<reference evidence="1 3" key="1">
    <citation type="journal article" date="2019" name="Sci. Rep.">
        <title>A high-quality genome of Eragrostis curvula grass provides insights into Poaceae evolution and supports new strategies to enhance forage quality.</title>
        <authorList>
            <person name="Carballo J."/>
            <person name="Santos B.A.C.M."/>
            <person name="Zappacosta D."/>
            <person name="Garbus I."/>
            <person name="Selva J.P."/>
            <person name="Gallo C.A."/>
            <person name="Diaz A."/>
            <person name="Albertini E."/>
            <person name="Caccamo M."/>
            <person name="Echenique V."/>
        </authorList>
    </citation>
    <scope>NUCLEOTIDE SEQUENCE [LARGE SCALE GENOMIC DNA]</scope>
    <source>
        <strain evidence="3">cv. Victoria</strain>
        <tissue evidence="1">Leaf</tissue>
    </source>
</reference>
<evidence type="ECO:0000313" key="3">
    <source>
        <dbReference type="Proteomes" id="UP000324897"/>
    </source>
</evidence>